<dbReference type="PANTHER" id="PTHR48475">
    <property type="entry name" value="RIBONUCLEASE H"/>
    <property type="match status" value="1"/>
</dbReference>
<feature type="domain" description="Integrase zinc-binding" evidence="1">
    <location>
        <begin position="38"/>
        <end position="85"/>
    </location>
</feature>
<organism evidence="2 3">
    <name type="scientific">Rubroshorea leprosula</name>
    <dbReference type="NCBI Taxonomy" id="152421"/>
    <lineage>
        <taxon>Eukaryota</taxon>
        <taxon>Viridiplantae</taxon>
        <taxon>Streptophyta</taxon>
        <taxon>Embryophyta</taxon>
        <taxon>Tracheophyta</taxon>
        <taxon>Spermatophyta</taxon>
        <taxon>Magnoliopsida</taxon>
        <taxon>eudicotyledons</taxon>
        <taxon>Gunneridae</taxon>
        <taxon>Pentapetalae</taxon>
        <taxon>rosids</taxon>
        <taxon>malvids</taxon>
        <taxon>Malvales</taxon>
        <taxon>Dipterocarpaceae</taxon>
        <taxon>Rubroshorea</taxon>
    </lineage>
</organism>
<dbReference type="AlphaFoldDB" id="A0AAV5JMR1"/>
<dbReference type="Proteomes" id="UP001054252">
    <property type="component" value="Unassembled WGS sequence"/>
</dbReference>
<sequence length="248" mass="28319">MRLRKKASRYALMDGVLYKRSFSFPFLRCLSPYEAEYALREVHAGVCGSHVGALTLAHKALRQGYYWPNMHKDATDIMQRYPKCQFFAHLTHQPTEELTNLVAPWPFGQWGLDLLSLFVKGVEGVTHLVVGVDYFTKWVEPGPLSSLTSKKVEDFVFNSIIFYLSDHPESNVMVESVIKAILEGIKPKLEQHKAGKAGLMGFEIRFGNWEGPYTIVEVPHPSAYILQDAEGKRVPRVWNVNNLKKFYP</sequence>
<dbReference type="Pfam" id="PF17921">
    <property type="entry name" value="Integrase_H2C2"/>
    <property type="match status" value="1"/>
</dbReference>
<dbReference type="InterPro" id="IPR012337">
    <property type="entry name" value="RNaseH-like_sf"/>
</dbReference>
<protein>
    <recommendedName>
        <fullName evidence="1">Integrase zinc-binding domain-containing protein</fullName>
    </recommendedName>
</protein>
<reference evidence="2 3" key="1">
    <citation type="journal article" date="2021" name="Commun. Biol.">
        <title>The genome of Shorea leprosula (Dipterocarpaceae) highlights the ecological relevance of drought in aseasonal tropical rainforests.</title>
        <authorList>
            <person name="Ng K.K.S."/>
            <person name="Kobayashi M.J."/>
            <person name="Fawcett J.A."/>
            <person name="Hatakeyama M."/>
            <person name="Paape T."/>
            <person name="Ng C.H."/>
            <person name="Ang C.C."/>
            <person name="Tnah L.H."/>
            <person name="Lee C.T."/>
            <person name="Nishiyama T."/>
            <person name="Sese J."/>
            <person name="O'Brien M.J."/>
            <person name="Copetti D."/>
            <person name="Mohd Noor M.I."/>
            <person name="Ong R.C."/>
            <person name="Putra M."/>
            <person name="Sireger I.Z."/>
            <person name="Indrioko S."/>
            <person name="Kosugi Y."/>
            <person name="Izuno A."/>
            <person name="Isagi Y."/>
            <person name="Lee S.L."/>
            <person name="Shimizu K.K."/>
        </authorList>
    </citation>
    <scope>NUCLEOTIDE SEQUENCE [LARGE SCALE GENOMIC DNA]</scope>
    <source>
        <strain evidence="2">214</strain>
    </source>
</reference>
<evidence type="ECO:0000313" key="2">
    <source>
        <dbReference type="EMBL" id="GKV13726.1"/>
    </source>
</evidence>
<gene>
    <name evidence="2" type="ORF">SLEP1_g24711</name>
</gene>
<dbReference type="EMBL" id="BPVZ01000039">
    <property type="protein sequence ID" value="GKV13726.1"/>
    <property type="molecule type" value="Genomic_DNA"/>
</dbReference>
<comment type="caution">
    <text evidence="2">The sequence shown here is derived from an EMBL/GenBank/DDBJ whole genome shotgun (WGS) entry which is preliminary data.</text>
</comment>
<keyword evidence="3" id="KW-1185">Reference proteome</keyword>
<accession>A0AAV5JMR1</accession>
<dbReference type="PANTHER" id="PTHR48475:SF2">
    <property type="entry name" value="RIBONUCLEASE H"/>
    <property type="match status" value="1"/>
</dbReference>
<evidence type="ECO:0000313" key="3">
    <source>
        <dbReference type="Proteomes" id="UP001054252"/>
    </source>
</evidence>
<evidence type="ECO:0000259" key="1">
    <source>
        <dbReference type="Pfam" id="PF17921"/>
    </source>
</evidence>
<dbReference type="SUPFAM" id="SSF53098">
    <property type="entry name" value="Ribonuclease H-like"/>
    <property type="match status" value="1"/>
</dbReference>
<name>A0AAV5JMR1_9ROSI</name>
<proteinExistence type="predicted"/>
<dbReference type="InterPro" id="IPR041588">
    <property type="entry name" value="Integrase_H2C2"/>
</dbReference>
<dbReference type="Gene3D" id="1.10.340.70">
    <property type="match status" value="1"/>
</dbReference>